<keyword evidence="2" id="KW-1185">Reference proteome</keyword>
<dbReference type="EMBL" id="CM024791">
    <property type="protein sequence ID" value="KAG8004240.1"/>
    <property type="molecule type" value="Genomic_DNA"/>
</dbReference>
<reference evidence="1" key="1">
    <citation type="submission" date="2020-04" db="EMBL/GenBank/DDBJ databases">
        <title>A chromosome-scale assembly and high-density genetic map of the yellow drum (Nibea albiflora) genome.</title>
        <authorList>
            <person name="Xu D."/>
            <person name="Zhang W."/>
            <person name="Chen R."/>
            <person name="Tan P."/>
            <person name="Wang L."/>
            <person name="Song H."/>
            <person name="Tian L."/>
            <person name="Zhu Q."/>
            <person name="Wang B."/>
        </authorList>
    </citation>
    <scope>NUCLEOTIDE SEQUENCE</scope>
    <source>
        <strain evidence="1">ZJHYS-2018</strain>
    </source>
</reference>
<comment type="caution">
    <text evidence="1">The sequence shown here is derived from an EMBL/GenBank/DDBJ whole genome shotgun (WGS) entry which is preliminary data.</text>
</comment>
<gene>
    <name evidence="1" type="primary">PPP3CA.3</name>
    <name evidence="1" type="ORF">GBF38_009151</name>
</gene>
<organism evidence="1 2">
    <name type="scientific">Nibea albiflora</name>
    <name type="common">Yellow drum</name>
    <name type="synonym">Corvina albiflora</name>
    <dbReference type="NCBI Taxonomy" id="240163"/>
    <lineage>
        <taxon>Eukaryota</taxon>
        <taxon>Metazoa</taxon>
        <taxon>Chordata</taxon>
        <taxon>Craniata</taxon>
        <taxon>Vertebrata</taxon>
        <taxon>Euteleostomi</taxon>
        <taxon>Actinopterygii</taxon>
        <taxon>Neopterygii</taxon>
        <taxon>Teleostei</taxon>
        <taxon>Neoteleostei</taxon>
        <taxon>Acanthomorphata</taxon>
        <taxon>Eupercaria</taxon>
        <taxon>Sciaenidae</taxon>
        <taxon>Nibea</taxon>
    </lineage>
</organism>
<sequence>MLAKILEDMWVEPEVLEALSEEQKRILFLKMREEQVRRWREREEREEREAKNNNDNRPKKAFNKHVSWLLGRDGDVSVSVIGEVDEFRSSKLLQSLMNNRVHSDNMNGIQTADLLPGREAQQLGFKEDIQLSLTDVNDDPASPSGQSSEEDMDSCSADDDQKDPAEDSDSESGSSSDNHGDWAPLYRPHLSSHGNQAPLKSQLSDAERAGPQDGGDYVDRGYFSIECVLYLWSLKILYPKTLFLLRGNHECRHLTEYFTFKQECKIKYSEQVYDSCMEAFDCLPLAALMNQQFLCVHGGLSPEIHTLDDIKKLDRFKEPPAFGPMCDLLWADPLEDFGNEKTQEYFGHNTVRGCSYFYSYPAVCEFLQTNNLLSIIRAHEAQDAGYRMYRKSQTTGFPSLITIFSAPNYLDVYNNKAAVLKYENNVMNIRQFNCSPHPYWLPNFMDVFTWSLPFVGEKVTEMLVNVLSICSDDELMNDGEEIYDATIEAIEAIETVKDAEAIRGFSPQHRISSFEEAKGLDRINERMPPRRDAVNSVGLSMGRMNMGEPNGTDSNSNIQ</sequence>
<dbReference type="Proteomes" id="UP000805704">
    <property type="component" value="Chromosome 3"/>
</dbReference>
<name>A0ACB7EQ93_NIBAL</name>
<protein>
    <submittedName>
        <fullName evidence="1">Serine/threonine-protein phosphatase 2B catalytic subunit alpha isoform</fullName>
    </submittedName>
</protein>
<accession>A0ACB7EQ93</accession>
<evidence type="ECO:0000313" key="2">
    <source>
        <dbReference type="Proteomes" id="UP000805704"/>
    </source>
</evidence>
<proteinExistence type="predicted"/>
<evidence type="ECO:0000313" key="1">
    <source>
        <dbReference type="EMBL" id="KAG8004240.1"/>
    </source>
</evidence>